<dbReference type="GO" id="GO:0030510">
    <property type="term" value="P:regulation of BMP signaling pathway"/>
    <property type="evidence" value="ECO:0007669"/>
    <property type="project" value="TreeGrafter"/>
</dbReference>
<keyword evidence="5" id="KW-1185">Reference proteome</keyword>
<evidence type="ECO:0000256" key="1">
    <source>
        <dbReference type="ARBA" id="ARBA00023157"/>
    </source>
</evidence>
<dbReference type="SMART" id="SM00280">
    <property type="entry name" value="KAZAL"/>
    <property type="match status" value="1"/>
</dbReference>
<gene>
    <name evidence="4" type="ORF">J0S82_000732</name>
</gene>
<evidence type="ECO:0000256" key="2">
    <source>
        <dbReference type="SAM" id="SignalP"/>
    </source>
</evidence>
<dbReference type="InterPro" id="IPR050653">
    <property type="entry name" value="Prot_Inhib_GrowthFact_Antg"/>
</dbReference>
<proteinExistence type="predicted"/>
<reference evidence="4" key="1">
    <citation type="journal article" date="2021" name="Evol. Appl.">
        <title>The genome of the Pyrenean desman and the effects of bottlenecks and inbreeding on the genomic landscape of an endangered species.</title>
        <authorList>
            <person name="Escoda L."/>
            <person name="Castresana J."/>
        </authorList>
    </citation>
    <scope>NUCLEOTIDE SEQUENCE</scope>
    <source>
        <strain evidence="4">IBE-C5619</strain>
    </source>
</reference>
<dbReference type="EMBL" id="JAGFMF010012151">
    <property type="protein sequence ID" value="KAG8506506.1"/>
    <property type="molecule type" value="Genomic_DNA"/>
</dbReference>
<dbReference type="AlphaFoldDB" id="A0A8J5ZT02"/>
<dbReference type="OrthoDB" id="88467at2759"/>
<organism evidence="4 5">
    <name type="scientific">Galemys pyrenaicus</name>
    <name type="common">Iberian desman</name>
    <name type="synonym">Pyrenean desman</name>
    <dbReference type="NCBI Taxonomy" id="202257"/>
    <lineage>
        <taxon>Eukaryota</taxon>
        <taxon>Metazoa</taxon>
        <taxon>Chordata</taxon>
        <taxon>Craniata</taxon>
        <taxon>Vertebrata</taxon>
        <taxon>Euteleostomi</taxon>
        <taxon>Mammalia</taxon>
        <taxon>Eutheria</taxon>
        <taxon>Laurasiatheria</taxon>
        <taxon>Eulipotyphla</taxon>
        <taxon>Talpidae</taxon>
        <taxon>Galemys</taxon>
    </lineage>
</organism>
<sequence>MEAPSFLAIQALLLPPCPALTAACRLWATGLGHDGPPASCGKKFCGRGSRCVLSRETGEPACQCLEACRPSYVPVCGSDGRLYENHCELHRAACLLEKKIAVVQSKDCFLKGKLLAWRCSGSGSGLEWWRANQSPRLAFRAPLSKTKKAWYGCQNVSEAPGPEGSRSQLGWHQKGLQLFGHCIAMGSIPGSVRVENSPAKEDAVVPALNVNKTPDSIPDRFSTFYSHVSSCPPRPLP</sequence>
<name>A0A8J5ZT02_GALPY</name>
<dbReference type="PROSITE" id="PS51465">
    <property type="entry name" value="KAZAL_2"/>
    <property type="match status" value="1"/>
</dbReference>
<dbReference type="Gene3D" id="3.30.60.30">
    <property type="match status" value="1"/>
</dbReference>
<evidence type="ECO:0000313" key="4">
    <source>
        <dbReference type="EMBL" id="KAG8506506.1"/>
    </source>
</evidence>
<comment type="caution">
    <text evidence="4">The sequence shown here is derived from an EMBL/GenBank/DDBJ whole genome shotgun (WGS) entry which is preliminary data.</text>
</comment>
<dbReference type="GO" id="GO:0030154">
    <property type="term" value="P:cell differentiation"/>
    <property type="evidence" value="ECO:0007669"/>
    <property type="project" value="TreeGrafter"/>
</dbReference>
<feature type="domain" description="Kazal-like" evidence="3">
    <location>
        <begin position="56"/>
        <end position="110"/>
    </location>
</feature>
<protein>
    <submittedName>
        <fullName evidence="4">Follistatin-related protein 4</fullName>
    </submittedName>
</protein>
<dbReference type="InterPro" id="IPR002350">
    <property type="entry name" value="Kazal_dom"/>
</dbReference>
<dbReference type="CDD" id="cd00104">
    <property type="entry name" value="KAZAL_FS"/>
    <property type="match status" value="1"/>
</dbReference>
<feature type="signal peptide" evidence="2">
    <location>
        <begin position="1"/>
        <end position="23"/>
    </location>
</feature>
<dbReference type="GO" id="GO:0005615">
    <property type="term" value="C:extracellular space"/>
    <property type="evidence" value="ECO:0007669"/>
    <property type="project" value="TreeGrafter"/>
</dbReference>
<keyword evidence="2" id="KW-0732">Signal</keyword>
<keyword evidence="1" id="KW-1015">Disulfide bond</keyword>
<dbReference type="InterPro" id="IPR036058">
    <property type="entry name" value="Kazal_dom_sf"/>
</dbReference>
<dbReference type="Proteomes" id="UP000700334">
    <property type="component" value="Unassembled WGS sequence"/>
</dbReference>
<accession>A0A8J5ZT02</accession>
<evidence type="ECO:0000259" key="3">
    <source>
        <dbReference type="PROSITE" id="PS51465"/>
    </source>
</evidence>
<feature type="chain" id="PRO_5035317963" evidence="2">
    <location>
        <begin position="24"/>
        <end position="237"/>
    </location>
</feature>
<dbReference type="FunFam" id="3.30.60.30:FF:000007">
    <property type="entry name" value="follistatin-related protein 5 isoform X1"/>
    <property type="match status" value="1"/>
</dbReference>
<dbReference type="SUPFAM" id="SSF100895">
    <property type="entry name" value="Kazal-type serine protease inhibitors"/>
    <property type="match status" value="1"/>
</dbReference>
<dbReference type="PANTHER" id="PTHR10913">
    <property type="entry name" value="FOLLISTATIN-RELATED"/>
    <property type="match status" value="1"/>
</dbReference>
<evidence type="ECO:0000313" key="5">
    <source>
        <dbReference type="Proteomes" id="UP000700334"/>
    </source>
</evidence>
<dbReference type="Pfam" id="PF07648">
    <property type="entry name" value="Kazal_2"/>
    <property type="match status" value="1"/>
</dbReference>
<dbReference type="PANTHER" id="PTHR10913:SF9">
    <property type="entry name" value="FOLLISTATIN-RELATED PROTEIN 4"/>
    <property type="match status" value="1"/>
</dbReference>